<evidence type="ECO:0000313" key="2">
    <source>
        <dbReference type="Proteomes" id="UP000515857"/>
    </source>
</evidence>
<gene>
    <name evidence="1" type="ORF">HUN43_00067</name>
</gene>
<protein>
    <submittedName>
        <fullName evidence="1">Uncharacterized protein</fullName>
    </submittedName>
</protein>
<reference evidence="1 2" key="1">
    <citation type="submission" date="2020-07" db="EMBL/GenBank/DDBJ databases">
        <title>Streptomyces phage Genome sequencing and assembly.</title>
        <authorList>
            <person name="Sharma V."/>
            <person name="Hardy A."/>
            <person name="Frunzke J."/>
        </authorList>
    </citation>
    <scope>NUCLEOTIDE SEQUENCE [LARGE SCALE GENOMIC DNA]</scope>
</reference>
<proteinExistence type="predicted"/>
<evidence type="ECO:0000313" key="1">
    <source>
        <dbReference type="EMBL" id="QMP84505.1"/>
    </source>
</evidence>
<name>A0A7G4AWW5_9CAUD</name>
<keyword evidence="2" id="KW-1185">Reference proteome</keyword>
<accession>A0A7G4AWW5</accession>
<sequence>MSITRRGKFVSAFLILAVGFGIGQTQRPAEAQPEVKVESVASRTPLPSPIAVKVPVPDLPTRECTPDGGRNCYWDGGELKGKSPSYWVDRNGRVTYLRPALNDTTKRRLWEAKQRKVGAEEWGTIDGHRFCWAVIGDTSYVTCWDGYKTTS</sequence>
<dbReference type="Proteomes" id="UP000515857">
    <property type="component" value="Segment"/>
</dbReference>
<dbReference type="EMBL" id="MT711978">
    <property type="protein sequence ID" value="QMP84505.1"/>
    <property type="molecule type" value="Genomic_DNA"/>
</dbReference>
<organism evidence="1 2">
    <name type="scientific">Streptomyces phage Endor1</name>
    <dbReference type="NCBI Taxonomy" id="2740181"/>
    <lineage>
        <taxon>Viruses</taxon>
        <taxon>Duplodnaviria</taxon>
        <taxon>Heunggongvirae</taxon>
        <taxon>Uroviricota</taxon>
        <taxon>Caudoviricetes</taxon>
        <taxon>Arquatrovirinae</taxon>
        <taxon>Camvirus</taxon>
        <taxon>Camvirus endor1</taxon>
    </lineage>
</organism>